<dbReference type="PROSITE" id="PS50109">
    <property type="entry name" value="HIS_KIN"/>
    <property type="match status" value="1"/>
</dbReference>
<organism evidence="10 11">
    <name type="scientific">Halorubrum laminariae</name>
    <dbReference type="NCBI Taxonomy" id="1433523"/>
    <lineage>
        <taxon>Archaea</taxon>
        <taxon>Methanobacteriati</taxon>
        <taxon>Methanobacteriota</taxon>
        <taxon>Stenosarchaea group</taxon>
        <taxon>Halobacteria</taxon>
        <taxon>Halobacteriales</taxon>
        <taxon>Haloferacaceae</taxon>
        <taxon>Halorubrum</taxon>
    </lineage>
</organism>
<evidence type="ECO:0000313" key="10">
    <source>
        <dbReference type="EMBL" id="MFD1570866.1"/>
    </source>
</evidence>
<feature type="region of interest" description="Disordered" evidence="7">
    <location>
        <begin position="1"/>
        <end position="46"/>
    </location>
</feature>
<gene>
    <name evidence="10" type="ORF">ACFR9T_09735</name>
</gene>
<keyword evidence="3" id="KW-0597">Phosphoprotein</keyword>
<dbReference type="InterPro" id="IPR036890">
    <property type="entry name" value="HATPase_C_sf"/>
</dbReference>
<keyword evidence="5" id="KW-0418">Kinase</keyword>
<evidence type="ECO:0000313" key="11">
    <source>
        <dbReference type="Proteomes" id="UP001597185"/>
    </source>
</evidence>
<dbReference type="CDD" id="cd00082">
    <property type="entry name" value="HisKA"/>
    <property type="match status" value="1"/>
</dbReference>
<dbReference type="GO" id="GO:0005524">
    <property type="term" value="F:ATP binding"/>
    <property type="evidence" value="ECO:0007669"/>
    <property type="project" value="UniProtKB-KW"/>
</dbReference>
<dbReference type="PANTHER" id="PTHR42878:SF15">
    <property type="entry name" value="BACTERIOPHYTOCHROME"/>
    <property type="match status" value="1"/>
</dbReference>
<dbReference type="EC" id="2.7.13.3" evidence="2"/>
<dbReference type="GO" id="GO:0004673">
    <property type="term" value="F:protein histidine kinase activity"/>
    <property type="evidence" value="ECO:0007669"/>
    <property type="project" value="UniProtKB-EC"/>
</dbReference>
<protein>
    <recommendedName>
        <fullName evidence="2">histidine kinase</fullName>
        <ecNumber evidence="2">2.7.13.3</ecNumber>
    </recommendedName>
</protein>
<dbReference type="RefSeq" id="WP_256418368.1">
    <property type="nucleotide sequence ID" value="NZ_JANHDL010000005.1"/>
</dbReference>
<evidence type="ECO:0000256" key="5">
    <source>
        <dbReference type="ARBA" id="ARBA00022777"/>
    </source>
</evidence>
<dbReference type="InterPro" id="IPR004358">
    <property type="entry name" value="Sig_transdc_His_kin-like_C"/>
</dbReference>
<dbReference type="Proteomes" id="UP001597185">
    <property type="component" value="Unassembled WGS sequence"/>
</dbReference>
<dbReference type="PROSITE" id="PS50113">
    <property type="entry name" value="PAC"/>
    <property type="match status" value="1"/>
</dbReference>
<sequence>MEPADEPASMRDAEPVNTGESADSADIADPANRTDPADRADSTDDSAEAIDAAESIVHALGDGAYVLDADRNRVFVNDRLREVTEFSEAILHGRHPERVVDEGYWGPEMGERYRTAVERVLDGDAADERVQLTTTLGDGSTITTETRLTPIERDDSVVGIVGVIRDVTERVERERELERLNERLERLAGFLSHDLRNPLGIVQGYLDLARETGDLDRLDPADEALDRIEALIDDALVMARDPDEVDTDAVPVDVGDLAADCWESGDFGEPPEDAELIVENTDPVQADRDLLRRAIGNLIGNALDHAGDAPTVRVGVDERGLYVADDGLGVDAADGTHDDLDELTEFGVSDDGGTGIGLAIVKRVAAAHGWELDLCESGTDGFRATLVGVETV</sequence>
<comment type="catalytic activity">
    <reaction evidence="1">
        <text>ATP + protein L-histidine = ADP + protein N-phospho-L-histidine.</text>
        <dbReference type="EC" id="2.7.13.3"/>
    </reaction>
</comment>
<keyword evidence="10" id="KW-0067">ATP-binding</keyword>
<dbReference type="Gene3D" id="3.30.565.10">
    <property type="entry name" value="Histidine kinase-like ATPase, C-terminal domain"/>
    <property type="match status" value="1"/>
</dbReference>
<keyword evidence="6" id="KW-0472">Membrane</keyword>
<accession>A0ABD6C250</accession>
<dbReference type="Gene3D" id="1.10.287.130">
    <property type="match status" value="1"/>
</dbReference>
<evidence type="ECO:0000256" key="2">
    <source>
        <dbReference type="ARBA" id="ARBA00012438"/>
    </source>
</evidence>
<dbReference type="Pfam" id="PF08448">
    <property type="entry name" value="PAS_4"/>
    <property type="match status" value="1"/>
</dbReference>
<evidence type="ECO:0000256" key="4">
    <source>
        <dbReference type="ARBA" id="ARBA00022679"/>
    </source>
</evidence>
<dbReference type="PRINTS" id="PR00344">
    <property type="entry name" value="BCTRLSENSOR"/>
</dbReference>
<dbReference type="SUPFAM" id="SSF55785">
    <property type="entry name" value="PYP-like sensor domain (PAS domain)"/>
    <property type="match status" value="1"/>
</dbReference>
<dbReference type="SUPFAM" id="SSF47384">
    <property type="entry name" value="Homodimeric domain of signal transducing histidine kinase"/>
    <property type="match status" value="1"/>
</dbReference>
<dbReference type="InterPro" id="IPR036097">
    <property type="entry name" value="HisK_dim/P_sf"/>
</dbReference>
<keyword evidence="10" id="KW-0547">Nucleotide-binding</keyword>
<dbReference type="CDD" id="cd00130">
    <property type="entry name" value="PAS"/>
    <property type="match status" value="1"/>
</dbReference>
<proteinExistence type="predicted"/>
<dbReference type="AlphaFoldDB" id="A0ABD6C250"/>
<dbReference type="PANTHER" id="PTHR42878">
    <property type="entry name" value="TWO-COMPONENT HISTIDINE KINASE"/>
    <property type="match status" value="1"/>
</dbReference>
<dbReference type="Pfam" id="PF00512">
    <property type="entry name" value="HisKA"/>
    <property type="match status" value="1"/>
</dbReference>
<evidence type="ECO:0000256" key="7">
    <source>
        <dbReference type="SAM" id="MobiDB-lite"/>
    </source>
</evidence>
<evidence type="ECO:0000259" key="8">
    <source>
        <dbReference type="PROSITE" id="PS50109"/>
    </source>
</evidence>
<dbReference type="Gene3D" id="3.30.450.20">
    <property type="entry name" value="PAS domain"/>
    <property type="match status" value="1"/>
</dbReference>
<dbReference type="InterPro" id="IPR001610">
    <property type="entry name" value="PAC"/>
</dbReference>
<comment type="caution">
    <text evidence="10">The sequence shown here is derived from an EMBL/GenBank/DDBJ whole genome shotgun (WGS) entry which is preliminary data.</text>
</comment>
<evidence type="ECO:0000256" key="6">
    <source>
        <dbReference type="ARBA" id="ARBA00023136"/>
    </source>
</evidence>
<dbReference type="InterPro" id="IPR050351">
    <property type="entry name" value="BphY/WalK/GraS-like"/>
</dbReference>
<dbReference type="GO" id="GO:0016020">
    <property type="term" value="C:membrane"/>
    <property type="evidence" value="ECO:0007669"/>
    <property type="project" value="UniProtKB-SubCell"/>
</dbReference>
<dbReference type="InterPro" id="IPR003661">
    <property type="entry name" value="HisK_dim/P_dom"/>
</dbReference>
<name>A0ABD6C250_9EURY</name>
<dbReference type="InterPro" id="IPR000700">
    <property type="entry name" value="PAS-assoc_C"/>
</dbReference>
<evidence type="ECO:0000256" key="1">
    <source>
        <dbReference type="ARBA" id="ARBA00000085"/>
    </source>
</evidence>
<dbReference type="InterPro" id="IPR003594">
    <property type="entry name" value="HATPase_dom"/>
</dbReference>
<dbReference type="EMBL" id="JBHUDB010000006">
    <property type="protein sequence ID" value="MFD1570866.1"/>
    <property type="molecule type" value="Genomic_DNA"/>
</dbReference>
<reference evidence="10 11" key="1">
    <citation type="journal article" date="2019" name="Int. J. Syst. Evol. Microbiol.">
        <title>The Global Catalogue of Microorganisms (GCM) 10K type strain sequencing project: providing services to taxonomists for standard genome sequencing and annotation.</title>
        <authorList>
            <consortium name="The Broad Institute Genomics Platform"/>
            <consortium name="The Broad Institute Genome Sequencing Center for Infectious Disease"/>
            <person name="Wu L."/>
            <person name="Ma J."/>
        </authorList>
    </citation>
    <scope>NUCLEOTIDE SEQUENCE [LARGE SCALE GENOMIC DNA]</scope>
    <source>
        <strain evidence="10 11">CGMCC 1.12689</strain>
    </source>
</reference>
<evidence type="ECO:0000256" key="3">
    <source>
        <dbReference type="ARBA" id="ARBA00022553"/>
    </source>
</evidence>
<dbReference type="SMART" id="SM00388">
    <property type="entry name" value="HisKA"/>
    <property type="match status" value="1"/>
</dbReference>
<dbReference type="SMART" id="SM00086">
    <property type="entry name" value="PAC"/>
    <property type="match status" value="1"/>
</dbReference>
<feature type="domain" description="PAC" evidence="9">
    <location>
        <begin position="126"/>
        <end position="179"/>
    </location>
</feature>
<keyword evidence="4" id="KW-0808">Transferase</keyword>
<dbReference type="SMART" id="SM00387">
    <property type="entry name" value="HATPase_c"/>
    <property type="match status" value="1"/>
</dbReference>
<dbReference type="InterPro" id="IPR000014">
    <property type="entry name" value="PAS"/>
</dbReference>
<dbReference type="InterPro" id="IPR005467">
    <property type="entry name" value="His_kinase_dom"/>
</dbReference>
<dbReference type="InterPro" id="IPR035965">
    <property type="entry name" value="PAS-like_dom_sf"/>
</dbReference>
<dbReference type="NCBIfam" id="TIGR00229">
    <property type="entry name" value="sensory_box"/>
    <property type="match status" value="1"/>
</dbReference>
<evidence type="ECO:0000259" key="9">
    <source>
        <dbReference type="PROSITE" id="PS50113"/>
    </source>
</evidence>
<keyword evidence="11" id="KW-1185">Reference proteome</keyword>
<dbReference type="Pfam" id="PF02518">
    <property type="entry name" value="HATPase_c"/>
    <property type="match status" value="1"/>
</dbReference>
<dbReference type="SUPFAM" id="SSF55874">
    <property type="entry name" value="ATPase domain of HSP90 chaperone/DNA topoisomerase II/histidine kinase"/>
    <property type="match status" value="1"/>
</dbReference>
<dbReference type="CDD" id="cd00075">
    <property type="entry name" value="HATPase"/>
    <property type="match status" value="1"/>
</dbReference>
<dbReference type="InterPro" id="IPR013656">
    <property type="entry name" value="PAS_4"/>
</dbReference>
<feature type="domain" description="Histidine kinase" evidence="8">
    <location>
        <begin position="190"/>
        <end position="386"/>
    </location>
</feature>